<dbReference type="KEGG" id="nou:Natoc_1850"/>
<protein>
    <submittedName>
        <fullName evidence="2">Uncharacterized protein</fullName>
    </submittedName>
</protein>
<gene>
    <name evidence="2" type="ORF">Natoc_1850</name>
</gene>
<dbReference type="GeneID" id="14404934"/>
<organism evidence="2 3">
    <name type="scientific">Natronococcus occultus SP4</name>
    <dbReference type="NCBI Taxonomy" id="694430"/>
    <lineage>
        <taxon>Archaea</taxon>
        <taxon>Methanobacteriati</taxon>
        <taxon>Methanobacteriota</taxon>
        <taxon>Stenosarchaea group</taxon>
        <taxon>Halobacteria</taxon>
        <taxon>Halobacteriales</taxon>
        <taxon>Natrialbaceae</taxon>
        <taxon>Natronococcus</taxon>
    </lineage>
</organism>
<dbReference type="EMBL" id="CP003929">
    <property type="protein sequence ID" value="AGB37644.1"/>
    <property type="molecule type" value="Genomic_DNA"/>
</dbReference>
<dbReference type="eggNOG" id="arCOG09103">
    <property type="taxonomic scope" value="Archaea"/>
</dbReference>
<dbReference type="Proteomes" id="UP000010878">
    <property type="component" value="Chromosome"/>
</dbReference>
<dbReference type="RefSeq" id="WP_015321089.1">
    <property type="nucleotide sequence ID" value="NC_019974.1"/>
</dbReference>
<evidence type="ECO:0000313" key="2">
    <source>
        <dbReference type="EMBL" id="AGB37644.1"/>
    </source>
</evidence>
<dbReference type="OrthoDB" id="224798at2157"/>
<sequence>MGIDDTLSALPDPGGHSFPDYSLPKGDPVLPIAVTREELQTVLELYDTFAAVDPTGLDSNPFLRSTTRFLEQTFGTPVYRPDEQLVDDIAAMLNDFSDDLAGEAIGVVDATPKHHKTLYFFLTSCRAYHTAPHIQFRPAEDVIDTLYEIYERVLDQEMYLKRPQTVLE</sequence>
<evidence type="ECO:0000256" key="1">
    <source>
        <dbReference type="SAM" id="MobiDB-lite"/>
    </source>
</evidence>
<evidence type="ECO:0000313" key="3">
    <source>
        <dbReference type="Proteomes" id="UP000010878"/>
    </source>
</evidence>
<dbReference type="HOGENOM" id="CLU_1582862_0_0_2"/>
<accession>L0JZV9</accession>
<name>L0JZV9_9EURY</name>
<proteinExistence type="predicted"/>
<keyword evidence="3" id="KW-1185">Reference proteome</keyword>
<dbReference type="AlphaFoldDB" id="L0JZV9"/>
<reference evidence="2 3" key="1">
    <citation type="submission" date="2012-11" db="EMBL/GenBank/DDBJ databases">
        <title>FINISHED of Natronococcus occultus SP4, DSM 3396.</title>
        <authorList>
            <consortium name="DOE Joint Genome Institute"/>
            <person name="Eisen J."/>
            <person name="Huntemann M."/>
            <person name="Wei C.-L."/>
            <person name="Han J."/>
            <person name="Detter J.C."/>
            <person name="Han C."/>
            <person name="Tapia R."/>
            <person name="Chen A."/>
            <person name="Kyrpides N."/>
            <person name="Mavromatis K."/>
            <person name="Markowitz V."/>
            <person name="Szeto E."/>
            <person name="Ivanova N."/>
            <person name="Mikhailova N."/>
            <person name="Ovchinnikova G."/>
            <person name="Pagani I."/>
            <person name="Pati A."/>
            <person name="Goodwin L."/>
            <person name="Nordberg H.P."/>
            <person name="Cantor M.N."/>
            <person name="Hua S.X."/>
            <person name="Woyke T."/>
            <person name="Eisen J."/>
            <person name="Klenk H.-P."/>
            <person name="Klenk H.-P."/>
        </authorList>
    </citation>
    <scope>NUCLEOTIDE SEQUENCE [LARGE SCALE GENOMIC DNA]</scope>
    <source>
        <strain evidence="2 3">SP4</strain>
    </source>
</reference>
<feature type="region of interest" description="Disordered" evidence="1">
    <location>
        <begin position="1"/>
        <end position="22"/>
    </location>
</feature>